<dbReference type="GO" id="GO:0004386">
    <property type="term" value="F:helicase activity"/>
    <property type="evidence" value="ECO:0007669"/>
    <property type="project" value="UniProtKB-KW"/>
</dbReference>
<comment type="caution">
    <text evidence="1">The sequence shown here is derived from an EMBL/GenBank/DDBJ whole genome shotgun (WGS) entry which is preliminary data.</text>
</comment>
<feature type="non-terminal residue" evidence="1">
    <location>
        <position position="1"/>
    </location>
</feature>
<gene>
    <name evidence="1" type="ORF">Q6294_28730</name>
</gene>
<keyword evidence="1" id="KW-0067">ATP-binding</keyword>
<proteinExistence type="predicted"/>
<evidence type="ECO:0000313" key="2">
    <source>
        <dbReference type="Proteomes" id="UP001244490"/>
    </source>
</evidence>
<keyword evidence="1" id="KW-0347">Helicase</keyword>
<dbReference type="Proteomes" id="UP001244490">
    <property type="component" value="Unassembled WGS sequence"/>
</dbReference>
<reference evidence="1" key="1">
    <citation type="submission" date="2023-07" db="EMBL/GenBank/DDBJ databases">
        <authorList>
            <person name="Peng Z."/>
        </authorList>
    </citation>
    <scope>NUCLEOTIDE SEQUENCE</scope>
    <source>
        <strain evidence="1">KP219</strain>
    </source>
</reference>
<feature type="non-terminal residue" evidence="1">
    <location>
        <position position="137"/>
    </location>
</feature>
<protein>
    <submittedName>
        <fullName evidence="1">ATP-dependent helicase</fullName>
    </submittedName>
</protein>
<evidence type="ECO:0000313" key="1">
    <source>
        <dbReference type="EMBL" id="MDP0970942.1"/>
    </source>
</evidence>
<keyword evidence="1" id="KW-0378">Hydrolase</keyword>
<name>A0AAW8AI31_KLEPN</name>
<accession>A0AAW8AI31</accession>
<dbReference type="EMBL" id="JAUUIA010000108">
    <property type="protein sequence ID" value="MDP0970942.1"/>
    <property type="molecule type" value="Genomic_DNA"/>
</dbReference>
<dbReference type="AlphaFoldDB" id="A0AAW8AI31"/>
<keyword evidence="1" id="KW-0547">Nucleotide-binding</keyword>
<sequence>ILEEAHESSGSNFYDIARLCINADYRLALTATPFMKASTEANMRLMAVAGRIEIKVTEKYLIERGILAKPYFVYHKIAYTPDEARIRAELASKHLNFRVGMSTPYQKAYQLGIVYNIGRNEAVVRDALMYRDHGLNC</sequence>
<organism evidence="1 2">
    <name type="scientific">Klebsiella pneumoniae</name>
    <dbReference type="NCBI Taxonomy" id="573"/>
    <lineage>
        <taxon>Bacteria</taxon>
        <taxon>Pseudomonadati</taxon>
        <taxon>Pseudomonadota</taxon>
        <taxon>Gammaproteobacteria</taxon>
        <taxon>Enterobacterales</taxon>
        <taxon>Enterobacteriaceae</taxon>
        <taxon>Klebsiella/Raoultella group</taxon>
        <taxon>Klebsiella</taxon>
        <taxon>Klebsiella pneumoniae complex</taxon>
    </lineage>
</organism>